<proteinExistence type="predicted"/>
<comment type="caution">
    <text evidence="2">The sequence shown here is derived from an EMBL/GenBank/DDBJ whole genome shotgun (WGS) entry which is preliminary data.</text>
</comment>
<dbReference type="RefSeq" id="WP_280615678.1">
    <property type="nucleotide sequence ID" value="NZ_JAROYP010000001.1"/>
</dbReference>
<dbReference type="AlphaFoldDB" id="A0AAW6SRG8"/>
<protein>
    <submittedName>
        <fullName evidence="2">Uncharacterized protein</fullName>
    </submittedName>
</protein>
<evidence type="ECO:0000313" key="3">
    <source>
        <dbReference type="Proteomes" id="UP001159179"/>
    </source>
</evidence>
<dbReference type="Proteomes" id="UP001159179">
    <property type="component" value="Unassembled WGS sequence"/>
</dbReference>
<accession>A0AAW6SRG8</accession>
<organism evidence="2 3">
    <name type="scientific">Heyndrickxia oleronia</name>
    <dbReference type="NCBI Taxonomy" id="38875"/>
    <lineage>
        <taxon>Bacteria</taxon>
        <taxon>Bacillati</taxon>
        <taxon>Bacillota</taxon>
        <taxon>Bacilli</taxon>
        <taxon>Bacillales</taxon>
        <taxon>Bacillaceae</taxon>
        <taxon>Heyndrickxia</taxon>
    </lineage>
</organism>
<feature type="region of interest" description="Disordered" evidence="1">
    <location>
        <begin position="63"/>
        <end position="119"/>
    </location>
</feature>
<sequence length="119" mass="13566">MNINERIDELWTQTKRNKLPREQRFKAIEALTDEYIAVTGKRPEPAALDRLATLCLYEEVTDSDRMKSRNNEHPILSDDQYARRTEGKYNGNGVEVSIGAASNHGVDGNNHAKPTRNIR</sequence>
<name>A0AAW6SRG8_9BACI</name>
<evidence type="ECO:0000313" key="2">
    <source>
        <dbReference type="EMBL" id="MDH5159840.1"/>
    </source>
</evidence>
<dbReference type="EMBL" id="JAROYP010000001">
    <property type="protein sequence ID" value="MDH5159840.1"/>
    <property type="molecule type" value="Genomic_DNA"/>
</dbReference>
<evidence type="ECO:0000256" key="1">
    <source>
        <dbReference type="SAM" id="MobiDB-lite"/>
    </source>
</evidence>
<feature type="compositionally biased region" description="Basic and acidic residues" evidence="1">
    <location>
        <begin position="63"/>
        <end position="87"/>
    </location>
</feature>
<reference evidence="2" key="1">
    <citation type="submission" date="2023-03" db="EMBL/GenBank/DDBJ databases">
        <title>Bacterial isolates from washroom surfaces on a university campus.</title>
        <authorList>
            <person name="Holman D.B."/>
            <person name="Gzyl K.E."/>
            <person name="Taheri A.E."/>
        </authorList>
    </citation>
    <scope>NUCLEOTIDE SEQUENCE</scope>
    <source>
        <strain evidence="2">RD03</strain>
    </source>
</reference>
<gene>
    <name evidence="2" type="ORF">P5X88_02765</name>
</gene>